<dbReference type="SUPFAM" id="SSF54791">
    <property type="entry name" value="Eukaryotic type KH-domain (KH-domain type I)"/>
    <property type="match status" value="1"/>
</dbReference>
<evidence type="ECO:0000256" key="1">
    <source>
        <dbReference type="PROSITE-ProRule" id="PRU00117"/>
    </source>
</evidence>
<proteinExistence type="predicted"/>
<protein>
    <recommendedName>
        <fullName evidence="3">K Homology domain-containing protein</fullName>
    </recommendedName>
</protein>
<dbReference type="Gene3D" id="3.30.1370.10">
    <property type="entry name" value="K Homology domain, type 1"/>
    <property type="match status" value="1"/>
</dbReference>
<evidence type="ECO:0000259" key="3">
    <source>
        <dbReference type="Pfam" id="PF00013"/>
    </source>
</evidence>
<dbReference type="AlphaFoldDB" id="A0AA89AFY4"/>
<gene>
    <name evidence="4" type="ORF">RJ639_021039</name>
</gene>
<accession>A0AA89AFY4</accession>
<dbReference type="EMBL" id="JAVXUP010002934">
    <property type="protein sequence ID" value="KAK3000767.1"/>
    <property type="molecule type" value="Genomic_DNA"/>
</dbReference>
<dbReference type="Proteomes" id="UP001188597">
    <property type="component" value="Unassembled WGS sequence"/>
</dbReference>
<comment type="caution">
    <text evidence="4">The sequence shown here is derived from an EMBL/GenBank/DDBJ whole genome shotgun (WGS) entry which is preliminary data.</text>
</comment>
<name>A0AA89AFY4_9ASTE</name>
<dbReference type="PROSITE" id="PS50084">
    <property type="entry name" value="KH_TYPE_1"/>
    <property type="match status" value="1"/>
</dbReference>
<dbReference type="GO" id="GO:0003723">
    <property type="term" value="F:RNA binding"/>
    <property type="evidence" value="ECO:0007669"/>
    <property type="project" value="UniProtKB-UniRule"/>
</dbReference>
<evidence type="ECO:0000313" key="5">
    <source>
        <dbReference type="Proteomes" id="UP001188597"/>
    </source>
</evidence>
<feature type="compositionally biased region" description="Low complexity" evidence="2">
    <location>
        <begin position="29"/>
        <end position="47"/>
    </location>
</feature>
<reference evidence="4" key="1">
    <citation type="submission" date="2022-12" db="EMBL/GenBank/DDBJ databases">
        <title>Draft genome assemblies for two species of Escallonia (Escalloniales).</title>
        <authorList>
            <person name="Chanderbali A."/>
            <person name="Dervinis C."/>
            <person name="Anghel I."/>
            <person name="Soltis D."/>
            <person name="Soltis P."/>
            <person name="Zapata F."/>
        </authorList>
    </citation>
    <scope>NUCLEOTIDE SEQUENCE</scope>
    <source>
        <strain evidence="4">UCBG64.0493</strain>
        <tissue evidence="4">Leaf</tissue>
    </source>
</reference>
<keyword evidence="1" id="KW-0694">RNA-binding</keyword>
<feature type="domain" description="K Homology" evidence="3">
    <location>
        <begin position="63"/>
        <end position="101"/>
    </location>
</feature>
<feature type="compositionally biased region" description="Polar residues" evidence="2">
    <location>
        <begin position="1"/>
        <end position="14"/>
    </location>
</feature>
<dbReference type="InterPro" id="IPR036612">
    <property type="entry name" value="KH_dom_type_1_sf"/>
</dbReference>
<dbReference type="InterPro" id="IPR004088">
    <property type="entry name" value="KH_dom_type_1"/>
</dbReference>
<keyword evidence="5" id="KW-1185">Reference proteome</keyword>
<evidence type="ECO:0000313" key="4">
    <source>
        <dbReference type="EMBL" id="KAK3000767.1"/>
    </source>
</evidence>
<dbReference type="PANTHER" id="PTHR10288">
    <property type="entry name" value="KH DOMAIN CONTAINING RNA BINDING PROTEIN"/>
    <property type="match status" value="1"/>
</dbReference>
<feature type="region of interest" description="Disordered" evidence="2">
    <location>
        <begin position="1"/>
        <end position="52"/>
    </location>
</feature>
<sequence>MASTEPSENGSAQTPKIDPQTAPSDSADTTAENPPAQAEAAAAAAETAEAEKRWPGWPGDCVYRVIVPVLKVGSIIGRKGELIKKMCEESRARIRVLDGPVGAPDRIKFFWGECGGVVNKIAPPRFVGAAVSLCLHLSHSSLVVLLLLNLSPSYGIDDVVGTHPQEE</sequence>
<organism evidence="4 5">
    <name type="scientific">Escallonia herrerae</name>
    <dbReference type="NCBI Taxonomy" id="1293975"/>
    <lineage>
        <taxon>Eukaryota</taxon>
        <taxon>Viridiplantae</taxon>
        <taxon>Streptophyta</taxon>
        <taxon>Embryophyta</taxon>
        <taxon>Tracheophyta</taxon>
        <taxon>Spermatophyta</taxon>
        <taxon>Magnoliopsida</taxon>
        <taxon>eudicotyledons</taxon>
        <taxon>Gunneridae</taxon>
        <taxon>Pentapetalae</taxon>
        <taxon>asterids</taxon>
        <taxon>campanulids</taxon>
        <taxon>Escalloniales</taxon>
        <taxon>Escalloniaceae</taxon>
        <taxon>Escallonia</taxon>
    </lineage>
</organism>
<evidence type="ECO:0000256" key="2">
    <source>
        <dbReference type="SAM" id="MobiDB-lite"/>
    </source>
</evidence>
<dbReference type="Pfam" id="PF00013">
    <property type="entry name" value="KH_1"/>
    <property type="match status" value="1"/>
</dbReference>